<evidence type="ECO:0000259" key="5">
    <source>
        <dbReference type="Pfam" id="PF01526"/>
    </source>
</evidence>
<evidence type="ECO:0000256" key="3">
    <source>
        <dbReference type="ARBA" id="ARBA00023125"/>
    </source>
</evidence>
<keyword evidence="3" id="KW-0238">DNA-binding</keyword>
<name>A0A0A8UZQ6_LEGHA</name>
<geneLocation type="plasmid" evidence="7 8">
    <name>II</name>
</geneLocation>
<proteinExistence type="inferred from homology"/>
<dbReference type="Pfam" id="PF13700">
    <property type="entry name" value="DUF4158"/>
    <property type="match status" value="1"/>
</dbReference>
<dbReference type="EMBL" id="LN681226">
    <property type="protein sequence ID" value="CEK12254.1"/>
    <property type="molecule type" value="Genomic_DNA"/>
</dbReference>
<feature type="domain" description="DUF4158" evidence="6">
    <location>
        <begin position="9"/>
        <end position="172"/>
    </location>
</feature>
<dbReference type="GO" id="GO:0004803">
    <property type="term" value="F:transposase activity"/>
    <property type="evidence" value="ECO:0007669"/>
    <property type="project" value="InterPro"/>
</dbReference>
<evidence type="ECO:0000256" key="2">
    <source>
        <dbReference type="ARBA" id="ARBA00022578"/>
    </source>
</evidence>
<gene>
    <name evidence="7" type="ORF">LHA_pA0004</name>
</gene>
<keyword evidence="8" id="KW-1185">Reference proteome</keyword>
<accession>A0A0A8UZQ6</accession>
<evidence type="ECO:0000259" key="6">
    <source>
        <dbReference type="Pfam" id="PF13700"/>
    </source>
</evidence>
<reference evidence="8" key="1">
    <citation type="submission" date="2014-09" db="EMBL/GenBank/DDBJ databases">
        <authorList>
            <person name="Gomez-Valero L."/>
        </authorList>
    </citation>
    <scope>NUCLEOTIDE SEQUENCE [LARGE SCALE GENOMIC DNA]</scope>
    <source>
        <strain evidence="8">ATCC35250</strain>
        <plasmid evidence="8">II</plasmid>
    </source>
</reference>
<evidence type="ECO:0000313" key="7">
    <source>
        <dbReference type="EMBL" id="CEK12254.1"/>
    </source>
</evidence>
<dbReference type="Proteomes" id="UP000032803">
    <property type="component" value="Plasmid II"/>
</dbReference>
<dbReference type="GO" id="GO:0006313">
    <property type="term" value="P:DNA transposition"/>
    <property type="evidence" value="ECO:0007669"/>
    <property type="project" value="InterPro"/>
</dbReference>
<sequence length="1015" mass="117310">MANLKRIYLLSEAEIADLYARPVFNKSEQRLYFEMNQAELDLLRQFGTTRTKVYFILQLAYFKAKSQFFTFKFDDVKSDVRYILDNFFKNEEALLLGSISRQCVSEQKQEILTLFNYQDWSAKQSILIEAHICELLRYYPKGHDTFRQLLSYLDNKRIVIPTYRNLQDLFTKAFAKENERIAKLMALIPKIHQEQLIALISRSEGITEFNTLRVDQKNFTYTAISDEIDKALVIAELYEFSKHFLPTLLLSKIAIRYYADLADQYAASRLRRLDEPQQWLQALCFIHHRYQQIMNNLITSFLYHTSGIMNDAKVHADKALSAHNSGLAVDLPKLARFLKWFPNRKPGLSHEELNQAAYKILPKEQFPMLAKFLEGNTFDKKAAMREFYLKSSRLFALYLRPIVLTVPFVYYKENSDIIALIEVLKNHYGCGKGPATFKLLEEQEALISKTMLPYLKKNEGDEQVDSHLFEFYVYQKIYRRLEKGLLCCNESISYCDIDHDLVNDELVDDVEKIAKEFGYPKIPIYCKQRLDDALTMLDSAWDKTTKGINLGENAAFNIKETKMGEQDWSLDYDSSDSLDDAFFRTLSQVEIPDIMMHIGDRINMWQFFTHMKTRYNKRKKPVALAVNACVLSDALGIGIEKMAEMSDLNYNLLRSTQEDFIRIETLCAANDTVANFIHSLPIFKLWNLMDDKLLADADGQKLATSESTIQSRYSKKYLGKSPGLSVYTLVANSVAVNAKNIGLNEYEGHSLYDVIYGNKTDINIDMVTGDNHSLNKLNFVILDSIDVEYVPSIKDIKEATNDLYSVKTPDNYTGIITPKGIIDKSRIETQERSILRVLLSLLLQENTQANIVRKINSYARYTELKKALFEYNAIFKSTHVLNLIDNMALRKALRTARNRTEGYHQLQGLIRKIYRGVFKGRKIVDNQVSSHAVRLVANCIIAYNAIILNTIYEKMLKEGVSQEIIEEFARISPIAWAHIAFTGKYNFKKSNGEIDVAAMVNAMEKHLKQYFWRTT</sequence>
<keyword evidence="7" id="KW-0614">Plasmid</keyword>
<evidence type="ECO:0000256" key="4">
    <source>
        <dbReference type="ARBA" id="ARBA00023172"/>
    </source>
</evidence>
<comment type="similarity">
    <text evidence="1">Belongs to the transposase 7 family.</text>
</comment>
<organism evidence="7 8">
    <name type="scientific">Legionella hackeliae</name>
    <dbReference type="NCBI Taxonomy" id="449"/>
    <lineage>
        <taxon>Bacteria</taxon>
        <taxon>Pseudomonadati</taxon>
        <taxon>Pseudomonadota</taxon>
        <taxon>Gammaproteobacteria</taxon>
        <taxon>Legionellales</taxon>
        <taxon>Legionellaceae</taxon>
        <taxon>Legionella</taxon>
    </lineage>
</organism>
<dbReference type="NCBIfam" id="NF033527">
    <property type="entry name" value="transpos_Tn3"/>
    <property type="match status" value="1"/>
</dbReference>
<dbReference type="InterPro" id="IPR025296">
    <property type="entry name" value="DUF4158"/>
</dbReference>
<keyword evidence="4" id="KW-0233">DNA recombination</keyword>
<dbReference type="InterPro" id="IPR047653">
    <property type="entry name" value="Tn3-like_transpos"/>
</dbReference>
<dbReference type="KEGG" id="lha:LHA_pA0004"/>
<feature type="domain" description="Tn3 transposase DDE" evidence="5">
    <location>
        <begin position="593"/>
        <end position="985"/>
    </location>
</feature>
<dbReference type="Pfam" id="PF01526">
    <property type="entry name" value="DDE_Tnp_Tn3"/>
    <property type="match status" value="1"/>
</dbReference>
<dbReference type="RefSeq" id="WP_011212507.1">
    <property type="nucleotide sequence ID" value="NZ_LN681226.1"/>
</dbReference>
<dbReference type="InterPro" id="IPR002513">
    <property type="entry name" value="Tn3_Tnp_DDE_dom"/>
</dbReference>
<dbReference type="OrthoDB" id="5292689at2"/>
<dbReference type="GO" id="GO:0003677">
    <property type="term" value="F:DNA binding"/>
    <property type="evidence" value="ECO:0007669"/>
    <property type="project" value="UniProtKB-KW"/>
</dbReference>
<dbReference type="HOGENOM" id="CLU_009098_0_0_6"/>
<dbReference type="AlphaFoldDB" id="A0A0A8UZQ6"/>
<evidence type="ECO:0000256" key="1">
    <source>
        <dbReference type="ARBA" id="ARBA00009402"/>
    </source>
</evidence>
<evidence type="ECO:0000313" key="8">
    <source>
        <dbReference type="Proteomes" id="UP000032803"/>
    </source>
</evidence>
<evidence type="ECO:0008006" key="9">
    <source>
        <dbReference type="Google" id="ProtNLM"/>
    </source>
</evidence>
<keyword evidence="2" id="KW-0815">Transposition</keyword>
<protein>
    <recommendedName>
        <fullName evidence="9">Transposase</fullName>
    </recommendedName>
</protein>